<gene>
    <name evidence="3" type="ORF">EZS28_022080</name>
</gene>
<dbReference type="PANTHER" id="PTHR47249:SF1">
    <property type="entry name" value="VACUOLAR PROTEIN 8"/>
    <property type="match status" value="1"/>
</dbReference>
<dbReference type="Proteomes" id="UP000324800">
    <property type="component" value="Unassembled WGS sequence"/>
</dbReference>
<dbReference type="SUPFAM" id="SSF48371">
    <property type="entry name" value="ARM repeat"/>
    <property type="match status" value="2"/>
</dbReference>
<dbReference type="GO" id="GO:0071562">
    <property type="term" value="P:nucleus-vacuole junction assembly"/>
    <property type="evidence" value="ECO:0007669"/>
    <property type="project" value="InterPro"/>
</dbReference>
<protein>
    <recommendedName>
        <fullName evidence="5">UNC-45/Cro1/She4 central domain-containing protein</fullName>
    </recommendedName>
</protein>
<dbReference type="InterPro" id="IPR045156">
    <property type="entry name" value="Vac8"/>
</dbReference>
<dbReference type="InterPro" id="IPR011989">
    <property type="entry name" value="ARM-like"/>
</dbReference>
<dbReference type="PANTHER" id="PTHR47249">
    <property type="entry name" value="VACUOLAR PROTEIN 8"/>
    <property type="match status" value="1"/>
</dbReference>
<evidence type="ECO:0008006" key="5">
    <source>
        <dbReference type="Google" id="ProtNLM"/>
    </source>
</evidence>
<dbReference type="InterPro" id="IPR016024">
    <property type="entry name" value="ARM-type_fold"/>
</dbReference>
<evidence type="ECO:0000313" key="3">
    <source>
        <dbReference type="EMBL" id="KAA6382394.1"/>
    </source>
</evidence>
<comment type="similarity">
    <text evidence="1">Belongs to the beta-catenin family.</text>
</comment>
<dbReference type="GO" id="GO:0043495">
    <property type="term" value="F:protein-membrane adaptor activity"/>
    <property type="evidence" value="ECO:0007669"/>
    <property type="project" value="InterPro"/>
</dbReference>
<organism evidence="3 4">
    <name type="scientific">Streblomastix strix</name>
    <dbReference type="NCBI Taxonomy" id="222440"/>
    <lineage>
        <taxon>Eukaryota</taxon>
        <taxon>Metamonada</taxon>
        <taxon>Preaxostyla</taxon>
        <taxon>Oxymonadida</taxon>
        <taxon>Streblomastigidae</taxon>
        <taxon>Streblomastix</taxon>
    </lineage>
</organism>
<accession>A0A5J4VIZ2</accession>
<evidence type="ECO:0000256" key="1">
    <source>
        <dbReference type="ARBA" id="ARBA00005462"/>
    </source>
</evidence>
<keyword evidence="2" id="KW-0677">Repeat</keyword>
<proteinExistence type="inferred from homology"/>
<dbReference type="EMBL" id="SNRW01006808">
    <property type="protein sequence ID" value="KAA6382394.1"/>
    <property type="molecule type" value="Genomic_DNA"/>
</dbReference>
<evidence type="ECO:0000256" key="2">
    <source>
        <dbReference type="ARBA" id="ARBA00022737"/>
    </source>
</evidence>
<dbReference type="Gene3D" id="1.25.10.10">
    <property type="entry name" value="Leucine-rich Repeat Variant"/>
    <property type="match status" value="3"/>
</dbReference>
<dbReference type="OrthoDB" id="201709at2759"/>
<evidence type="ECO:0000313" key="4">
    <source>
        <dbReference type="Proteomes" id="UP000324800"/>
    </source>
</evidence>
<comment type="caution">
    <text evidence="3">The sequence shown here is derived from an EMBL/GenBank/DDBJ whole genome shotgun (WGS) entry which is preliminary data.</text>
</comment>
<sequence length="639" mass="72945">MREITDSIMRMKIINHIKSLLSDSDDYVKEKAQNGLKYLKLNSEHSDNLIHGDAIISIFLLIQAGSSTTKESDPHPHYESIQACNGIKKIFALFQKNVSKYSRDRAAFCIGFLFKAREITDPVMRQEIINHLKSLLNDLNDLAKERAKNALKYLAQNAVNRCDILNETELIKIEQDLKLSFEGTEEQKKDILKKQETDLLLIQVILKGRNDDELRKWILSTGIIESLLFIFSNRDLISITQTYSSAFFQLTNNLSDEVKLLIYNKKPYPGLIRLLEHTDNLISGDAIISIFLILWAGANTTKKSDTNPHPHYESIQACDGLKKIIALFQKNVSKYSRDRSAFCIGFLFKAREITDPMMRQEIINHLKSLLNDQNDLAKERAKNALKYLALNAVNRSEIMQNFDLKTMAKNLLKELKVSEQEKQEIIKTQEFDCQLLYSLLFKIEDFQLRIEAINAGIIDALLHIFASRDLDYISKPYVVGFFIFTHPYSIPFSQLLIGKSPFPSLLRLLDHKDEQVVCEILASIDNIIYAGAIGTELTSQHPYYTGLASAGGIEKIYSVFKKTTDQYNIVPSAICLGIVLRAQEIKDSTMRKEIIEQLKSTVDDPDEETRNESRLSLKCLSQNQVNKTDIESNGFIIPE</sequence>
<name>A0A5J4VIZ2_9EUKA</name>
<reference evidence="3 4" key="1">
    <citation type="submission" date="2019-03" db="EMBL/GenBank/DDBJ databases">
        <title>Single cell metagenomics reveals metabolic interactions within the superorganism composed of flagellate Streblomastix strix and complex community of Bacteroidetes bacteria on its surface.</title>
        <authorList>
            <person name="Treitli S.C."/>
            <person name="Kolisko M."/>
            <person name="Husnik F."/>
            <person name="Keeling P."/>
            <person name="Hampl V."/>
        </authorList>
    </citation>
    <scope>NUCLEOTIDE SEQUENCE [LARGE SCALE GENOMIC DNA]</scope>
    <source>
        <strain evidence="3">ST1C</strain>
    </source>
</reference>
<dbReference type="AlphaFoldDB" id="A0A5J4VIZ2"/>